<evidence type="ECO:0000256" key="1">
    <source>
        <dbReference type="SAM" id="Phobius"/>
    </source>
</evidence>
<gene>
    <name evidence="2" type="ORF">COU47_02070</name>
</gene>
<evidence type="ECO:0000313" key="2">
    <source>
        <dbReference type="EMBL" id="PIR69670.1"/>
    </source>
</evidence>
<keyword evidence="1" id="KW-1133">Transmembrane helix</keyword>
<reference evidence="3" key="1">
    <citation type="submission" date="2017-09" db="EMBL/GenBank/DDBJ databases">
        <title>Depth-based differentiation of microbial function through sediment-hosted aquifers and enrichment of novel symbionts in the deep terrestrial subsurface.</title>
        <authorList>
            <person name="Probst A.J."/>
            <person name="Ladd B."/>
            <person name="Jarett J.K."/>
            <person name="Geller-Mcgrath D.E."/>
            <person name="Sieber C.M.K."/>
            <person name="Emerson J.B."/>
            <person name="Anantharaman K."/>
            <person name="Thomas B.C."/>
            <person name="Malmstrom R."/>
            <person name="Stieglmeier M."/>
            <person name="Klingl A."/>
            <person name="Woyke T."/>
            <person name="Ryan C.M."/>
            <person name="Banfield J.F."/>
        </authorList>
    </citation>
    <scope>NUCLEOTIDE SEQUENCE [LARGE SCALE GENOMIC DNA]</scope>
</reference>
<dbReference type="Proteomes" id="UP000231503">
    <property type="component" value="Unassembled WGS sequence"/>
</dbReference>
<comment type="caution">
    <text evidence="2">The sequence shown here is derived from an EMBL/GenBank/DDBJ whole genome shotgun (WGS) entry which is preliminary data.</text>
</comment>
<sequence length="78" mass="8634">MRVFSYLIGFPAGFMGTVGVLLVLMELYIITGLHFVGDALAAFDISTLHFVRFFTIFLFLAGITGGVLLGKWFRKMPA</sequence>
<accession>A0A2H0TDN9</accession>
<keyword evidence="1" id="KW-0812">Transmembrane</keyword>
<protein>
    <submittedName>
        <fullName evidence="2">Uncharacterized protein</fullName>
    </submittedName>
</protein>
<proteinExistence type="predicted"/>
<feature type="transmembrane region" description="Helical" evidence="1">
    <location>
        <begin position="50"/>
        <end position="73"/>
    </location>
</feature>
<organism evidence="2 3">
    <name type="scientific">Candidatus Niyogibacteria bacterium CG10_big_fil_rev_8_21_14_0_10_46_36</name>
    <dbReference type="NCBI Taxonomy" id="1974726"/>
    <lineage>
        <taxon>Bacteria</taxon>
        <taxon>Candidatus Niyogiibacteriota</taxon>
    </lineage>
</organism>
<evidence type="ECO:0000313" key="3">
    <source>
        <dbReference type="Proteomes" id="UP000231503"/>
    </source>
</evidence>
<feature type="transmembrane region" description="Helical" evidence="1">
    <location>
        <begin position="7"/>
        <end position="30"/>
    </location>
</feature>
<dbReference type="AlphaFoldDB" id="A0A2H0TDN9"/>
<keyword evidence="1" id="KW-0472">Membrane</keyword>
<name>A0A2H0TDN9_9BACT</name>
<dbReference type="EMBL" id="PFCO01000004">
    <property type="protein sequence ID" value="PIR69670.1"/>
    <property type="molecule type" value="Genomic_DNA"/>
</dbReference>